<accession>A0ABR8WZQ2</accession>
<proteinExistence type="predicted"/>
<evidence type="ECO:0000313" key="1">
    <source>
        <dbReference type="EMBL" id="MBD8022432.1"/>
    </source>
</evidence>
<dbReference type="RefSeq" id="WP_191763867.1">
    <property type="nucleotide sequence ID" value="NZ_JACSPM010000001.1"/>
</dbReference>
<name>A0ABR8WZQ2_9MICO</name>
<keyword evidence="2" id="KW-1185">Reference proteome</keyword>
<dbReference type="EMBL" id="JACSPM010000001">
    <property type="protein sequence ID" value="MBD8022432.1"/>
    <property type="molecule type" value="Genomic_DNA"/>
</dbReference>
<dbReference type="Proteomes" id="UP000602532">
    <property type="component" value="Unassembled WGS sequence"/>
</dbReference>
<sequence length="166" mass="17696">MTETADYIVRGDHLAVLSELAVSQASGLESPKTLVWGLDLASAPTRRAAHKQLRAEARGIARASQAQSSLTHLFVVYTHGASLPEGSCLSAAAQTATRLHAELERSRGRFIEVILIDATGWENGDDLRDRIVQTASTPAGVAGDLALGWHDITDMTIHQAATAKIC</sequence>
<gene>
    <name evidence="1" type="ORF">H9622_02370</name>
</gene>
<organism evidence="1 2">
    <name type="scientific">Microbacterium gallinarum</name>
    <dbReference type="NCBI Taxonomy" id="2762209"/>
    <lineage>
        <taxon>Bacteria</taxon>
        <taxon>Bacillati</taxon>
        <taxon>Actinomycetota</taxon>
        <taxon>Actinomycetes</taxon>
        <taxon>Micrococcales</taxon>
        <taxon>Microbacteriaceae</taxon>
        <taxon>Microbacterium</taxon>
    </lineage>
</organism>
<comment type="caution">
    <text evidence="1">The sequence shown here is derived from an EMBL/GenBank/DDBJ whole genome shotgun (WGS) entry which is preliminary data.</text>
</comment>
<evidence type="ECO:0000313" key="2">
    <source>
        <dbReference type="Proteomes" id="UP000602532"/>
    </source>
</evidence>
<reference evidence="1 2" key="1">
    <citation type="submission" date="2020-08" db="EMBL/GenBank/DDBJ databases">
        <title>A Genomic Blueprint of the Chicken Gut Microbiome.</title>
        <authorList>
            <person name="Gilroy R."/>
            <person name="Ravi A."/>
            <person name="Getino M."/>
            <person name="Pursley I."/>
            <person name="Horton D.L."/>
            <person name="Alikhan N.-F."/>
            <person name="Baker D."/>
            <person name="Gharbi K."/>
            <person name="Hall N."/>
            <person name="Watson M."/>
            <person name="Adriaenssens E.M."/>
            <person name="Foster-Nyarko E."/>
            <person name="Jarju S."/>
            <person name="Secka A."/>
            <person name="Antonio M."/>
            <person name="Oren A."/>
            <person name="Chaudhuri R."/>
            <person name="La Ragione R.M."/>
            <person name="Hildebrand F."/>
            <person name="Pallen M.J."/>
        </authorList>
    </citation>
    <scope>NUCLEOTIDE SEQUENCE [LARGE SCALE GENOMIC DNA]</scope>
    <source>
        <strain evidence="1 2">Sa1CUA4</strain>
    </source>
</reference>
<protein>
    <submittedName>
        <fullName evidence="1">Uncharacterized protein</fullName>
    </submittedName>
</protein>